<gene>
    <name evidence="2" type="ORF">SAMN05421508_11044</name>
</gene>
<dbReference type="AlphaFoldDB" id="A0A286GXP8"/>
<keyword evidence="3" id="KW-1185">Reference proteome</keyword>
<protein>
    <submittedName>
        <fullName evidence="2">RES domain-containing protein</fullName>
    </submittedName>
</protein>
<proteinExistence type="predicted"/>
<feature type="domain" description="RES" evidence="1">
    <location>
        <begin position="19"/>
        <end position="158"/>
    </location>
</feature>
<dbReference type="OrthoDB" id="648213at2"/>
<evidence type="ECO:0000259" key="1">
    <source>
        <dbReference type="SMART" id="SM00953"/>
    </source>
</evidence>
<dbReference type="Pfam" id="PF08808">
    <property type="entry name" value="RES"/>
    <property type="match status" value="1"/>
</dbReference>
<dbReference type="EMBL" id="OCNJ01000010">
    <property type="protein sequence ID" value="SOD99859.1"/>
    <property type="molecule type" value="Genomic_DNA"/>
</dbReference>
<sequence>MKLVTTVYRAHHPRWSFAPLSGEGAARHGGRFNPPGVPALYTARRMETAWLEAQQGLPFKAQPMTLVAHDVACDDVLDLTDAATPAAAGVDPADLSCSWEDLARRGVEPPSWRLARRLLGDGVAAVVVPSFAPGADADHVNVVFWRWGPEAPHAVRVIDDHGRLPHDDASWR</sequence>
<dbReference type="RefSeq" id="WP_097280884.1">
    <property type="nucleotide sequence ID" value="NZ_OCNJ01000010.1"/>
</dbReference>
<accession>A0A286GXP8</accession>
<dbReference type="SMART" id="SM00953">
    <property type="entry name" value="RES"/>
    <property type="match status" value="1"/>
</dbReference>
<evidence type="ECO:0000313" key="2">
    <source>
        <dbReference type="EMBL" id="SOD99859.1"/>
    </source>
</evidence>
<organism evidence="2 3">
    <name type="scientific">Caenispirillum bisanense</name>
    <dbReference type="NCBI Taxonomy" id="414052"/>
    <lineage>
        <taxon>Bacteria</taxon>
        <taxon>Pseudomonadati</taxon>
        <taxon>Pseudomonadota</taxon>
        <taxon>Alphaproteobacteria</taxon>
        <taxon>Rhodospirillales</taxon>
        <taxon>Novispirillaceae</taxon>
        <taxon>Caenispirillum</taxon>
    </lineage>
</organism>
<name>A0A286GXP8_9PROT</name>
<dbReference type="Proteomes" id="UP000219621">
    <property type="component" value="Unassembled WGS sequence"/>
</dbReference>
<reference evidence="2 3" key="1">
    <citation type="submission" date="2017-09" db="EMBL/GenBank/DDBJ databases">
        <authorList>
            <person name="Ehlers B."/>
            <person name="Leendertz F.H."/>
        </authorList>
    </citation>
    <scope>NUCLEOTIDE SEQUENCE [LARGE SCALE GENOMIC DNA]</scope>
    <source>
        <strain evidence="2 3">USBA 140</strain>
    </source>
</reference>
<dbReference type="InterPro" id="IPR014914">
    <property type="entry name" value="RES_dom"/>
</dbReference>
<evidence type="ECO:0000313" key="3">
    <source>
        <dbReference type="Proteomes" id="UP000219621"/>
    </source>
</evidence>